<evidence type="ECO:0000259" key="9">
    <source>
        <dbReference type="Pfam" id="PF01895"/>
    </source>
</evidence>
<name>A0A059F7B9_9PROT</name>
<organism evidence="10 11">
    <name type="scientific">Hyphomonas hirschiana VP5</name>
    <dbReference type="NCBI Taxonomy" id="1280951"/>
    <lineage>
        <taxon>Bacteria</taxon>
        <taxon>Pseudomonadati</taxon>
        <taxon>Pseudomonadota</taxon>
        <taxon>Alphaproteobacteria</taxon>
        <taxon>Hyphomonadales</taxon>
        <taxon>Hyphomonadaceae</taxon>
        <taxon>Hyphomonas</taxon>
    </lineage>
</organism>
<evidence type="ECO:0000256" key="3">
    <source>
        <dbReference type="ARBA" id="ARBA00011738"/>
    </source>
</evidence>
<keyword evidence="11" id="KW-1185">Reference proteome</keyword>
<dbReference type="FunFam" id="1.20.58.220:FF:000004">
    <property type="entry name" value="Phosphate-specific transport system accessory protein PhoU"/>
    <property type="match status" value="1"/>
</dbReference>
<reference evidence="10 11" key="1">
    <citation type="submission" date="2013-04" db="EMBL/GenBank/DDBJ databases">
        <title>Hyphomonas hirschiana VP5 Genome Sequencing.</title>
        <authorList>
            <person name="Lai Q."/>
            <person name="Shao Z."/>
        </authorList>
    </citation>
    <scope>NUCLEOTIDE SEQUENCE [LARGE SCALE GENOMIC DNA]</scope>
    <source>
        <strain evidence="10 11">VP5</strain>
    </source>
</reference>
<proteinExistence type="inferred from homology"/>
<dbReference type="NCBIfam" id="TIGR02135">
    <property type="entry name" value="phoU_full"/>
    <property type="match status" value="1"/>
</dbReference>
<evidence type="ECO:0000256" key="1">
    <source>
        <dbReference type="ARBA" id="ARBA00004496"/>
    </source>
</evidence>
<evidence type="ECO:0000256" key="4">
    <source>
        <dbReference type="ARBA" id="ARBA00022448"/>
    </source>
</evidence>
<evidence type="ECO:0000313" key="11">
    <source>
        <dbReference type="Proteomes" id="UP000025061"/>
    </source>
</evidence>
<accession>A0A059F7B9</accession>
<dbReference type="AlphaFoldDB" id="A0A059F7B9"/>
<dbReference type="GO" id="GO:0006817">
    <property type="term" value="P:phosphate ion transport"/>
    <property type="evidence" value="ECO:0007669"/>
    <property type="project" value="UniProtKB-KW"/>
</dbReference>
<comment type="similarity">
    <text evidence="2 8">Belongs to the PhoU family.</text>
</comment>
<dbReference type="OrthoDB" id="9814256at2"/>
<keyword evidence="4 8" id="KW-0813">Transport</keyword>
<comment type="subcellular location">
    <subcellularLocation>
        <location evidence="1 8">Cytoplasm</location>
    </subcellularLocation>
</comment>
<dbReference type="PATRIC" id="fig|1280951.3.peg.3511"/>
<keyword evidence="6 8" id="KW-0592">Phosphate transport</keyword>
<evidence type="ECO:0000313" key="10">
    <source>
        <dbReference type="EMBL" id="KCZ84003.1"/>
    </source>
</evidence>
<evidence type="ECO:0000256" key="7">
    <source>
        <dbReference type="ARBA" id="ARBA00056181"/>
    </source>
</evidence>
<dbReference type="GO" id="GO:0030643">
    <property type="term" value="P:intracellular phosphate ion homeostasis"/>
    <property type="evidence" value="ECO:0007669"/>
    <property type="project" value="InterPro"/>
</dbReference>
<dbReference type="RefSeq" id="WP_011647026.1">
    <property type="nucleotide sequence ID" value="NZ_ARYI01000025.1"/>
</dbReference>
<dbReference type="InterPro" id="IPR028366">
    <property type="entry name" value="PhoU"/>
</dbReference>
<evidence type="ECO:0000256" key="8">
    <source>
        <dbReference type="PIRNR" id="PIRNR003107"/>
    </source>
</evidence>
<dbReference type="EMBL" id="ARYI01000025">
    <property type="protein sequence ID" value="KCZ84003.1"/>
    <property type="molecule type" value="Genomic_DNA"/>
</dbReference>
<dbReference type="PANTHER" id="PTHR42930">
    <property type="entry name" value="PHOSPHATE-SPECIFIC TRANSPORT SYSTEM ACCESSORY PROTEIN PHOU"/>
    <property type="match status" value="1"/>
</dbReference>
<evidence type="ECO:0000256" key="5">
    <source>
        <dbReference type="ARBA" id="ARBA00022490"/>
    </source>
</evidence>
<dbReference type="PIRSF" id="PIRSF003107">
    <property type="entry name" value="PhoU"/>
    <property type="match status" value="1"/>
</dbReference>
<feature type="domain" description="PhoU" evidence="9">
    <location>
        <begin position="20"/>
        <end position="107"/>
    </location>
</feature>
<dbReference type="Proteomes" id="UP000025061">
    <property type="component" value="Unassembled WGS sequence"/>
</dbReference>
<dbReference type="InterPro" id="IPR038078">
    <property type="entry name" value="PhoU-like_sf"/>
</dbReference>
<dbReference type="Gene3D" id="1.20.58.220">
    <property type="entry name" value="Phosphate transport system protein phou homolog 2, domain 2"/>
    <property type="match status" value="2"/>
</dbReference>
<gene>
    <name evidence="10" type="ORF">HHI_17438</name>
</gene>
<sequence>MSDHIVSAYSDELDKLSSDIMRMGGIVETMIADSCRALSINDPVLAREVIARDPQVDVIEAEVEKQIVSLIARRQPMGHDLRMILSALKTSNELERIGDLSKNIAKRALRLDDFVSAEMRNAILRMSRPVARQLNEVLDAYASSNSALAKNVWSSDDDIDQHYNAVFREMVTYLIEDPRRISAGAHMLFIAKNLERIGDHCTNIAEFVYYQAVGEYLSTMERPKLDQV</sequence>
<evidence type="ECO:0000256" key="6">
    <source>
        <dbReference type="ARBA" id="ARBA00022592"/>
    </source>
</evidence>
<feature type="domain" description="PhoU" evidence="9">
    <location>
        <begin position="123"/>
        <end position="208"/>
    </location>
</feature>
<dbReference type="SUPFAM" id="SSF109755">
    <property type="entry name" value="PhoU-like"/>
    <property type="match status" value="1"/>
</dbReference>
<dbReference type="PANTHER" id="PTHR42930:SF3">
    <property type="entry name" value="PHOSPHATE-SPECIFIC TRANSPORT SYSTEM ACCESSORY PROTEIN PHOU"/>
    <property type="match status" value="1"/>
</dbReference>
<protein>
    <recommendedName>
        <fullName evidence="8">Phosphate-specific transport system accessory protein PhoU</fullName>
    </recommendedName>
</protein>
<evidence type="ECO:0000256" key="2">
    <source>
        <dbReference type="ARBA" id="ARBA00008107"/>
    </source>
</evidence>
<dbReference type="GO" id="GO:0045936">
    <property type="term" value="P:negative regulation of phosphate metabolic process"/>
    <property type="evidence" value="ECO:0007669"/>
    <property type="project" value="InterPro"/>
</dbReference>
<dbReference type="GO" id="GO:0005737">
    <property type="term" value="C:cytoplasm"/>
    <property type="evidence" value="ECO:0007669"/>
    <property type="project" value="UniProtKB-SubCell"/>
</dbReference>
<comment type="caution">
    <text evidence="10">The sequence shown here is derived from an EMBL/GenBank/DDBJ whole genome shotgun (WGS) entry which is preliminary data.</text>
</comment>
<comment type="function">
    <text evidence="7 8">Plays a role in the regulation of phosphate uptake.</text>
</comment>
<dbReference type="InterPro" id="IPR026022">
    <property type="entry name" value="PhoU_dom"/>
</dbReference>
<dbReference type="Pfam" id="PF01895">
    <property type="entry name" value="PhoU"/>
    <property type="match status" value="2"/>
</dbReference>
<comment type="subunit">
    <text evidence="3 8">Homodimer.</text>
</comment>
<keyword evidence="5 8" id="KW-0963">Cytoplasm</keyword>